<dbReference type="InterPro" id="IPR029044">
    <property type="entry name" value="Nucleotide-diphossugar_trans"/>
</dbReference>
<dbReference type="RefSeq" id="WP_041018065.1">
    <property type="nucleotide sequence ID" value="NZ_CCEJ010000008.1"/>
</dbReference>
<keyword evidence="3" id="KW-1185">Reference proteome</keyword>
<dbReference type="Gene3D" id="3.90.550.10">
    <property type="entry name" value="Spore Coat Polysaccharide Biosynthesis Protein SpsA, Chain A"/>
    <property type="match status" value="1"/>
</dbReference>
<dbReference type="SUPFAM" id="SSF53448">
    <property type="entry name" value="Nucleotide-diphospho-sugar transferases"/>
    <property type="match status" value="1"/>
</dbReference>
<dbReference type="AlphaFoldDB" id="A0A090CZV7"/>
<name>A0A090CZV7_9BACT</name>
<dbReference type="CDD" id="cd00761">
    <property type="entry name" value="Glyco_tranf_GTA_type"/>
    <property type="match status" value="1"/>
</dbReference>
<gene>
    <name evidence="2" type="ORF">CSEC_1735</name>
</gene>
<keyword evidence="1" id="KW-0472">Membrane</keyword>
<evidence type="ECO:0000313" key="3">
    <source>
        <dbReference type="Proteomes" id="UP000031552"/>
    </source>
</evidence>
<dbReference type="eggNOG" id="COG1215">
    <property type="taxonomic scope" value="Bacteria"/>
</dbReference>
<protein>
    <submittedName>
        <fullName evidence="2">Membrane protein</fullName>
    </submittedName>
</protein>
<organism evidence="2 3">
    <name type="scientific">Candidatus Criblamydia sequanensis CRIB-18</name>
    <dbReference type="NCBI Taxonomy" id="1437425"/>
    <lineage>
        <taxon>Bacteria</taxon>
        <taxon>Pseudomonadati</taxon>
        <taxon>Chlamydiota</taxon>
        <taxon>Chlamydiia</taxon>
        <taxon>Parachlamydiales</taxon>
        <taxon>Candidatus Criblamydiaceae</taxon>
        <taxon>Candidatus Criblamydia</taxon>
    </lineage>
</organism>
<dbReference type="EMBL" id="CCEJ010000008">
    <property type="protein sequence ID" value="CDR34546.1"/>
    <property type="molecule type" value="Genomic_DNA"/>
</dbReference>
<keyword evidence="1" id="KW-1133">Transmembrane helix</keyword>
<reference evidence="2" key="2">
    <citation type="submission" date="2014-09" db="EMBL/GenBank/DDBJ databases">
        <title>Criblamydia sequanensis harbors a mega-plasmid encoding arsenite resistance.</title>
        <authorList>
            <person name="Bertelli C."/>
            <person name="Goesmann A."/>
            <person name="Greub G."/>
        </authorList>
    </citation>
    <scope>NUCLEOTIDE SEQUENCE [LARGE SCALE GENOMIC DNA]</scope>
    <source>
        <strain evidence="2">CRIB-18</strain>
    </source>
</reference>
<reference evidence="2" key="1">
    <citation type="submission" date="2013-12" db="EMBL/GenBank/DDBJ databases">
        <authorList>
            <person name="Linke B."/>
        </authorList>
    </citation>
    <scope>NUCLEOTIDE SEQUENCE [LARGE SCALE GENOMIC DNA]</scope>
    <source>
        <strain evidence="2">CRIB-18</strain>
    </source>
</reference>
<evidence type="ECO:0000256" key="1">
    <source>
        <dbReference type="SAM" id="Phobius"/>
    </source>
</evidence>
<sequence length="333" mass="38799">MQPGISIIILGSKNIERLEFTFESLALIQENEPLDILYVDQESKPSFLNFAKSYGARLLKIKGGDPPLGLVLNKSLALAKGEALFFLEGGVALHSQFFDEALPLLRKKNVFLVRGVTRELYPARSCFLSFIDSWAVRHPKDILEALSQEALLKKSTLLELKGFNPRLDKAAFMDFYFRSKEKYEEEVIEEEMELKSLDIEGFFDYLKYYWNKGSLFAELMILHSKKAKNLFLLEKVRSLKLTAIFSLLFFGFIIFVYFNFSFVFWALLGLSIMLFFATEFYLENKGTDLKNPITQFFFLFLSFFKQIPYLFGFIYKYIKYKSYNKLNKFTGSK</sequence>
<evidence type="ECO:0000313" key="2">
    <source>
        <dbReference type="EMBL" id="CDR34546.1"/>
    </source>
</evidence>
<accession>A0A090CZV7</accession>
<comment type="caution">
    <text evidence="2">The sequence shown here is derived from an EMBL/GenBank/DDBJ whole genome shotgun (WGS) entry which is preliminary data.</text>
</comment>
<keyword evidence="1" id="KW-0812">Transmembrane</keyword>
<proteinExistence type="predicted"/>
<feature type="transmembrane region" description="Helical" evidence="1">
    <location>
        <begin position="296"/>
        <end position="318"/>
    </location>
</feature>
<dbReference type="STRING" id="1437425.CSEC_1735"/>
<feature type="transmembrane region" description="Helical" evidence="1">
    <location>
        <begin position="243"/>
        <end position="276"/>
    </location>
</feature>
<dbReference type="Proteomes" id="UP000031552">
    <property type="component" value="Unassembled WGS sequence"/>
</dbReference>